<evidence type="ECO:0000256" key="2">
    <source>
        <dbReference type="ARBA" id="ARBA00022598"/>
    </source>
</evidence>
<dbReference type="PANTHER" id="PTHR43859">
    <property type="entry name" value="ACYL-ACTIVATING ENZYME"/>
    <property type="match status" value="1"/>
</dbReference>
<accession>A0A931N217</accession>
<keyword evidence="4" id="KW-0443">Lipid metabolism</keyword>
<dbReference type="Gene3D" id="3.40.50.12780">
    <property type="entry name" value="N-terminal domain of ligase-like"/>
    <property type="match status" value="1"/>
</dbReference>
<dbReference type="FunFam" id="3.30.300.30:FF:000008">
    <property type="entry name" value="2,3-dihydroxybenzoate-AMP ligase"/>
    <property type="match status" value="1"/>
</dbReference>
<dbReference type="Pfam" id="PF13193">
    <property type="entry name" value="AMP-binding_C"/>
    <property type="match status" value="1"/>
</dbReference>
<dbReference type="RefSeq" id="WP_196147370.1">
    <property type="nucleotide sequence ID" value="NZ_JADMLG010000001.1"/>
</dbReference>
<comment type="caution">
    <text evidence="7">The sequence shown here is derived from an EMBL/GenBank/DDBJ whole genome shotgun (WGS) entry which is preliminary data.</text>
</comment>
<sequence length="538" mass="57736">MNFTQLTTLAFLQRSAEVYPSKPAIVYGTRVYTYREFSAAAEQLARAIRADIRPGDRVAFLAPNIPELLIAHYAVPLAGGVLVALNSRLAPDEVARILRHSEAAVLFVDAELAPSLGDARSLSPALNVVVEIADAEFGSPAGGNDRGHASYDDYVERAVPDAEPLAWRIADELAAISINYTSGTTGAPKGVVYSHRGVYLNALGEMHHTALTSASVFLWTLPMFHCNGWCMPWAVTAAGGTHVCLRAVRSDAVWQAIDVYGVSHLCGSPTVCGTIANGPEAHPLDRPLRITTAGAPPTPTVLEQLDVLGISVVHVYGLTEVYGPYTVCEYRAEWDLLPAAARARKLARQGVAMVQADPVRVVDEHLVDVPRDGITLGEIVMRGNNVMTGYFKDPEATAAAFAGGWFHSGDLGVMHEDGYIEVKDRAKDIIISGGENISTVEVENALSSHPAVLDVAVVGHPHETWGERPAAYVLLRPGHRAGEQELRDHVRARLAGYKVPDHVVFVGELPRTATGKVTKDALRGIPVPPESATARTTS</sequence>
<dbReference type="Gene3D" id="3.30.300.30">
    <property type="match status" value="1"/>
</dbReference>
<dbReference type="EMBL" id="JADMLG010000001">
    <property type="protein sequence ID" value="MBH0775043.1"/>
    <property type="molecule type" value="Genomic_DNA"/>
</dbReference>
<evidence type="ECO:0000259" key="5">
    <source>
        <dbReference type="Pfam" id="PF00501"/>
    </source>
</evidence>
<feature type="domain" description="AMP-binding enzyme C-terminal" evidence="6">
    <location>
        <begin position="441"/>
        <end position="516"/>
    </location>
</feature>
<keyword evidence="2" id="KW-0436">Ligase</keyword>
<comment type="similarity">
    <text evidence="1">Belongs to the ATP-dependent AMP-binding enzyme family.</text>
</comment>
<dbReference type="GO" id="GO:0006631">
    <property type="term" value="P:fatty acid metabolic process"/>
    <property type="evidence" value="ECO:0007669"/>
    <property type="project" value="UniProtKB-KW"/>
</dbReference>
<dbReference type="AlphaFoldDB" id="A0A931N217"/>
<protein>
    <submittedName>
        <fullName evidence="7">AMP-binding protein</fullName>
    </submittedName>
</protein>
<dbReference type="Pfam" id="PF00501">
    <property type="entry name" value="AMP-binding"/>
    <property type="match status" value="1"/>
</dbReference>
<evidence type="ECO:0000256" key="3">
    <source>
        <dbReference type="ARBA" id="ARBA00022832"/>
    </source>
</evidence>
<evidence type="ECO:0000313" key="8">
    <source>
        <dbReference type="Proteomes" id="UP000655751"/>
    </source>
</evidence>
<keyword evidence="3" id="KW-0276">Fatty acid metabolism</keyword>
<organism evidence="7 8">
    <name type="scientific">Nocardia bovistercoris</name>
    <dbReference type="NCBI Taxonomy" id="2785916"/>
    <lineage>
        <taxon>Bacteria</taxon>
        <taxon>Bacillati</taxon>
        <taxon>Actinomycetota</taxon>
        <taxon>Actinomycetes</taxon>
        <taxon>Mycobacteriales</taxon>
        <taxon>Nocardiaceae</taxon>
        <taxon>Nocardia</taxon>
    </lineage>
</organism>
<keyword evidence="8" id="KW-1185">Reference proteome</keyword>
<evidence type="ECO:0000256" key="4">
    <source>
        <dbReference type="ARBA" id="ARBA00023098"/>
    </source>
</evidence>
<evidence type="ECO:0000313" key="7">
    <source>
        <dbReference type="EMBL" id="MBH0775043.1"/>
    </source>
</evidence>
<dbReference type="SUPFAM" id="SSF56801">
    <property type="entry name" value="Acetyl-CoA synthetase-like"/>
    <property type="match status" value="1"/>
</dbReference>
<dbReference type="InterPro" id="IPR042099">
    <property type="entry name" value="ANL_N_sf"/>
</dbReference>
<dbReference type="InterPro" id="IPR000873">
    <property type="entry name" value="AMP-dep_synth/lig_dom"/>
</dbReference>
<feature type="domain" description="AMP-dependent synthetase/ligase" evidence="5">
    <location>
        <begin position="12"/>
        <end position="391"/>
    </location>
</feature>
<evidence type="ECO:0000256" key="1">
    <source>
        <dbReference type="ARBA" id="ARBA00006432"/>
    </source>
</evidence>
<dbReference type="InterPro" id="IPR045851">
    <property type="entry name" value="AMP-bd_C_sf"/>
</dbReference>
<dbReference type="InterPro" id="IPR020845">
    <property type="entry name" value="AMP-binding_CS"/>
</dbReference>
<gene>
    <name evidence="7" type="ORF">IT779_01920</name>
</gene>
<evidence type="ECO:0000259" key="6">
    <source>
        <dbReference type="Pfam" id="PF13193"/>
    </source>
</evidence>
<dbReference type="PROSITE" id="PS00455">
    <property type="entry name" value="AMP_BINDING"/>
    <property type="match status" value="1"/>
</dbReference>
<name>A0A931N217_9NOCA</name>
<reference evidence="7" key="1">
    <citation type="submission" date="2020-11" db="EMBL/GenBank/DDBJ databases">
        <title>Nocardia NEAU-351.nov., a novel actinomycete isolated from the cow dung.</title>
        <authorList>
            <person name="Zhang X."/>
        </authorList>
    </citation>
    <scope>NUCLEOTIDE SEQUENCE</scope>
    <source>
        <strain evidence="7">NEAU-351</strain>
    </source>
</reference>
<proteinExistence type="inferred from homology"/>
<dbReference type="InterPro" id="IPR025110">
    <property type="entry name" value="AMP-bd_C"/>
</dbReference>
<dbReference type="PANTHER" id="PTHR43859:SF4">
    <property type="entry name" value="BUTANOATE--COA LIGASE AAE1-RELATED"/>
    <property type="match status" value="1"/>
</dbReference>
<dbReference type="Proteomes" id="UP000655751">
    <property type="component" value="Unassembled WGS sequence"/>
</dbReference>
<dbReference type="GO" id="GO:0016874">
    <property type="term" value="F:ligase activity"/>
    <property type="evidence" value="ECO:0007669"/>
    <property type="project" value="UniProtKB-KW"/>
</dbReference>